<dbReference type="InterPro" id="IPR013785">
    <property type="entry name" value="Aldolase_TIM"/>
</dbReference>
<dbReference type="SFLD" id="SFLDG01384">
    <property type="entry name" value="thioether_bond_formation_requi"/>
    <property type="match status" value="1"/>
</dbReference>
<dbReference type="Pfam" id="PF04055">
    <property type="entry name" value="Radical_SAM"/>
    <property type="match status" value="1"/>
</dbReference>
<evidence type="ECO:0000259" key="8">
    <source>
        <dbReference type="PROSITE" id="PS51918"/>
    </source>
</evidence>
<dbReference type="InterPro" id="IPR023885">
    <property type="entry name" value="4Fe4S-binding_SPASM_dom"/>
</dbReference>
<comment type="similarity">
    <text evidence="7">Belongs to the radical SAM superfamily. Anaerobic sulfatase-maturating enzyme family.</text>
</comment>
<keyword evidence="2" id="KW-0004">4Fe-4S</keyword>
<dbReference type="Pfam" id="PF13186">
    <property type="entry name" value="SPASM"/>
    <property type="match status" value="1"/>
</dbReference>
<evidence type="ECO:0000256" key="1">
    <source>
        <dbReference type="ARBA" id="ARBA00001966"/>
    </source>
</evidence>
<dbReference type="AlphaFoldDB" id="A0A1U7IQR8"/>
<keyword evidence="3" id="KW-0949">S-adenosyl-L-methionine</keyword>
<dbReference type="PROSITE" id="PS51918">
    <property type="entry name" value="RADICAL_SAM"/>
    <property type="match status" value="1"/>
</dbReference>
<evidence type="ECO:0000256" key="2">
    <source>
        <dbReference type="ARBA" id="ARBA00022485"/>
    </source>
</evidence>
<dbReference type="InterPro" id="IPR047207">
    <property type="entry name" value="SPASM_anSME"/>
</dbReference>
<dbReference type="EMBL" id="MRCE01000004">
    <property type="protein sequence ID" value="OKH39764.1"/>
    <property type="molecule type" value="Genomic_DNA"/>
</dbReference>
<evidence type="ECO:0000256" key="7">
    <source>
        <dbReference type="ARBA" id="ARBA00023601"/>
    </source>
</evidence>
<dbReference type="PANTHER" id="PTHR43273">
    <property type="entry name" value="ANAEROBIC SULFATASE-MATURATING ENZYME HOMOLOG ASLB-RELATED"/>
    <property type="match status" value="1"/>
</dbReference>
<comment type="caution">
    <text evidence="9">The sequence shown here is derived from an EMBL/GenBank/DDBJ whole genome shotgun (WGS) entry which is preliminary data.</text>
</comment>
<dbReference type="GO" id="GO:0016491">
    <property type="term" value="F:oxidoreductase activity"/>
    <property type="evidence" value="ECO:0007669"/>
    <property type="project" value="InterPro"/>
</dbReference>
<dbReference type="CDD" id="cd21120">
    <property type="entry name" value="SPASM_anSME"/>
    <property type="match status" value="1"/>
</dbReference>
<evidence type="ECO:0000256" key="4">
    <source>
        <dbReference type="ARBA" id="ARBA00022723"/>
    </source>
</evidence>
<evidence type="ECO:0000256" key="3">
    <source>
        <dbReference type="ARBA" id="ARBA00022691"/>
    </source>
</evidence>
<reference evidence="9 10" key="1">
    <citation type="submission" date="2016-11" db="EMBL/GenBank/DDBJ databases">
        <title>Draft Genome Sequences of Nine Cyanobacterial Strains from Diverse Habitats.</title>
        <authorList>
            <person name="Zhu T."/>
            <person name="Hou S."/>
            <person name="Lu X."/>
            <person name="Hess W.R."/>
        </authorList>
    </citation>
    <scope>NUCLEOTIDE SEQUENCE [LARGE SCALE GENOMIC DNA]</scope>
    <source>
        <strain evidence="9 10">IAM M-71</strain>
    </source>
</reference>
<dbReference type="SFLD" id="SFLDS00029">
    <property type="entry name" value="Radical_SAM"/>
    <property type="match status" value="1"/>
</dbReference>
<dbReference type="Proteomes" id="UP000185860">
    <property type="component" value="Unassembled WGS sequence"/>
</dbReference>
<dbReference type="GO" id="GO:0046872">
    <property type="term" value="F:metal ion binding"/>
    <property type="evidence" value="ECO:0007669"/>
    <property type="project" value="UniProtKB-KW"/>
</dbReference>
<evidence type="ECO:0000313" key="10">
    <source>
        <dbReference type="Proteomes" id="UP000185860"/>
    </source>
</evidence>
<dbReference type="SFLD" id="SFLDF00285">
    <property type="entry name" value="anaerobic_Ser-type_sulfatase-m"/>
    <property type="match status" value="1"/>
</dbReference>
<dbReference type="InterPro" id="IPR034491">
    <property type="entry name" value="Anaerob_Ser_sulfatase-maturase"/>
</dbReference>
<dbReference type="NCBIfam" id="TIGR03942">
    <property type="entry name" value="sulfatase_rSAM"/>
    <property type="match status" value="1"/>
</dbReference>
<dbReference type="OrthoDB" id="9808591at2"/>
<accession>A0A1U7IQR8</accession>
<evidence type="ECO:0000256" key="5">
    <source>
        <dbReference type="ARBA" id="ARBA00023004"/>
    </source>
</evidence>
<dbReference type="SFLD" id="SFLDG01072">
    <property type="entry name" value="dehydrogenase_like"/>
    <property type="match status" value="1"/>
</dbReference>
<dbReference type="GO" id="GO:0051539">
    <property type="term" value="F:4 iron, 4 sulfur cluster binding"/>
    <property type="evidence" value="ECO:0007669"/>
    <property type="project" value="UniProtKB-KW"/>
</dbReference>
<comment type="cofactor">
    <cofactor evidence="1">
        <name>[4Fe-4S] cluster</name>
        <dbReference type="ChEBI" id="CHEBI:49883"/>
    </cofactor>
</comment>
<dbReference type="SUPFAM" id="SSF102114">
    <property type="entry name" value="Radical SAM enzymes"/>
    <property type="match status" value="1"/>
</dbReference>
<sequence>MLTLPKNAPPAFHLLAKPTGAICNLDCQYCFFLAKEQLYPGSKFRMSDDLLETYIQQLLASHQIPEVTIAWQGGEPTLMGLEFFERSLKLVEKHKKPGQQVNHTLQTNGTRLDDYWAQFFKQHNFLIGLSVDGPKNLHDTYRVDKRGRGTYEQVMQGWQVLKKHQVDFNILCTVNAANGDRPLEVYRFFRDELGAEFIQFIPIIERVNEDGSTLIQAGNQVTDRSIKPEQFGQFLIGVFDEWVRRDVGKVFIQHFDAALANWVGVPPSVCIFSKTCGTALALEHNGDLYSCDHFVEPDYKLGNIQETPMIELIASEKQQQFGQAKLDTLPQYCRQCEVRFACNGGCPKNRFMETPDGESGLNYLCAGYKAFFTYIDRPMQMMADLLRRGRYADEIMQLLAQEQIAQKKRKSKKPVGFGNVLPN</sequence>
<gene>
    <name evidence="9" type="ORF">NIES2119_05830</name>
</gene>
<keyword evidence="5" id="KW-0408">Iron</keyword>
<evidence type="ECO:0000313" key="9">
    <source>
        <dbReference type="EMBL" id="OKH39764.1"/>
    </source>
</evidence>
<dbReference type="PANTHER" id="PTHR43273:SF3">
    <property type="entry name" value="ANAEROBIC SULFATASE-MATURATING ENZYME HOMOLOG ASLB-RELATED"/>
    <property type="match status" value="1"/>
</dbReference>
<evidence type="ECO:0000256" key="6">
    <source>
        <dbReference type="ARBA" id="ARBA00023014"/>
    </source>
</evidence>
<dbReference type="STRING" id="454136.NIES2119_05830"/>
<dbReference type="NCBIfam" id="TIGR04085">
    <property type="entry name" value="rSAM_more_4Fe4S"/>
    <property type="match status" value="1"/>
</dbReference>
<keyword evidence="6" id="KW-0411">Iron-sulfur</keyword>
<dbReference type="SFLD" id="SFLDG01067">
    <property type="entry name" value="SPASM/twitch_domain_containing"/>
    <property type="match status" value="1"/>
</dbReference>
<dbReference type="RefSeq" id="WP_073592486.1">
    <property type="nucleotide sequence ID" value="NZ_MRCE01000004.1"/>
</dbReference>
<dbReference type="Gene3D" id="3.20.20.70">
    <property type="entry name" value="Aldolase class I"/>
    <property type="match status" value="1"/>
</dbReference>
<dbReference type="SFLD" id="SFLDG01386">
    <property type="entry name" value="main_SPASM_domain-containing"/>
    <property type="match status" value="1"/>
</dbReference>
<dbReference type="InterPro" id="IPR058240">
    <property type="entry name" value="rSAM_sf"/>
</dbReference>
<organism evidence="9 10">
    <name type="scientific">[Phormidium ambiguum] IAM M-71</name>
    <dbReference type="NCBI Taxonomy" id="454136"/>
    <lineage>
        <taxon>Bacteria</taxon>
        <taxon>Bacillati</taxon>
        <taxon>Cyanobacteriota</taxon>
        <taxon>Cyanophyceae</taxon>
        <taxon>Oscillatoriophycideae</taxon>
        <taxon>Aerosakkonematales</taxon>
        <taxon>Aerosakkonemataceae</taxon>
        <taxon>Floridanema</taxon>
    </lineage>
</organism>
<dbReference type="InterPro" id="IPR023867">
    <property type="entry name" value="Sulphatase_maturase_rSAM"/>
</dbReference>
<dbReference type="InterPro" id="IPR007197">
    <property type="entry name" value="rSAM"/>
</dbReference>
<name>A0A1U7IQR8_9CYAN</name>
<protein>
    <submittedName>
        <fullName evidence="9">Anaerobic sulfatase maturase</fullName>
    </submittedName>
</protein>
<keyword evidence="4" id="KW-0479">Metal-binding</keyword>
<proteinExistence type="inferred from homology"/>
<dbReference type="CDD" id="cd01335">
    <property type="entry name" value="Radical_SAM"/>
    <property type="match status" value="1"/>
</dbReference>
<feature type="domain" description="Radical SAM core" evidence="8">
    <location>
        <begin position="6"/>
        <end position="244"/>
    </location>
</feature>